<dbReference type="Pfam" id="PF10162">
    <property type="entry name" value="G8"/>
    <property type="match status" value="1"/>
</dbReference>
<evidence type="ECO:0000313" key="5">
    <source>
        <dbReference type="EMBL" id="MBX0304596.1"/>
    </source>
</evidence>
<feature type="domain" description="G8" evidence="4">
    <location>
        <begin position="73"/>
        <end position="197"/>
    </location>
</feature>
<evidence type="ECO:0000256" key="2">
    <source>
        <dbReference type="ARBA" id="ARBA00023180"/>
    </source>
</evidence>
<dbReference type="InterPro" id="IPR055401">
    <property type="entry name" value="CEMIP_beta-hel_dom"/>
</dbReference>
<sequence length="926" mass="98665">MSEDGSSRRTFLKGAATGGVGVTLAGGAYTQRARLFGGGDGTNSLSGPDHITRLVPDGQVTDRATGGVWADSGSWRDAVPGDGAHVLIPEGRAVTLASELDATYRTVRVDGRLRVDPTAASRLLVDTLVVAGTGTLELGTPDEPVQRGAGAVVEFTDDGAIDEDWDPERVSRGLLALPGSTVHVAGSERTSWARTGTAPRAGDRSLSLAEAPTGWAEGDRLVVAGLDPDENQDEAVTVAGVSGSTVELDRSLSHDHVPPREDFDAYVAVMDRTVTLRSESAATKRRGHVMFMTTDVRVQHAAFDSLGRTDKSRPVTNPDNGTPPDPDTPNPKARYACHFHRTGIDATEDPRVVEGCVVDGSPGWGYVNHHSNVAFRDNVSYGVFGAGFVAEIGNEIGAFEGNFALRSTGTGGGPDRRQFKTDREGAIDDFGHGGYGFWLQSPGVAVDDNVAAGHRHHGFVWWTRPKPDREKDPEKFEGITIDFANFPVENVTGQDRLLASDAVTDGKVPSTQVRFRSFAGNTVFASGGGADISRHRFGDAHDQVESYSVVDEFTAFNLGAHYSQWDSRRVPNEGGAQGGQNGISIRYSANVVVRNPTLVDGVGGYRGVGINRNHAPQNLRVENPDIEGWFTGIRAPPRGESPITGGRLDNDIDVHVIGGGTSNRWSSPHEVAIENVDFGDGGRASVFMGADLQDDLYSMLSPNDSVTLEGTPLYFDSQRPDVVPFPTEADLGDVGGDELGDLSEADPAEFVGKSNRELMNAYGLAVEGEPLPDDAGARSDVLGGFAAGSNGSRDAPAPLDAVASTVGSAHEFGTLAQGERLYVYDDAEFLTVPGKYAGLSYIRPEKEDQDIERPSGYRLDLAEPADVFVAYDAESTPEWLTGWTDTGDSIGTDDGTRRVFKKSVSAGTTWLGGCPDTYKMYSVFVR</sequence>
<proteinExistence type="predicted"/>
<dbReference type="PROSITE" id="PS51318">
    <property type="entry name" value="TAT"/>
    <property type="match status" value="1"/>
</dbReference>
<dbReference type="InterPro" id="IPR052387">
    <property type="entry name" value="Fibrocystin"/>
</dbReference>
<dbReference type="InterPro" id="IPR019316">
    <property type="entry name" value="G8_domain"/>
</dbReference>
<name>A0A8J7YMR2_9EURY</name>
<reference evidence="5" key="1">
    <citation type="submission" date="2021-06" db="EMBL/GenBank/DDBJ databases">
        <title>Halomicroarcula sp. F24A a new haloarchaeum isolated from saline soil.</title>
        <authorList>
            <person name="Duran-Viseras A."/>
            <person name="Sanchez-Porro C."/>
            <person name="Ventosa A."/>
        </authorList>
    </citation>
    <scope>NUCLEOTIDE SEQUENCE</scope>
    <source>
        <strain evidence="5">F24A</strain>
    </source>
</reference>
<evidence type="ECO:0000259" key="4">
    <source>
        <dbReference type="PROSITE" id="PS51484"/>
    </source>
</evidence>
<keyword evidence="6" id="KW-1185">Reference proteome</keyword>
<dbReference type="InterPro" id="IPR006311">
    <property type="entry name" value="TAT_signal"/>
</dbReference>
<dbReference type="RefSeq" id="WP_220588808.1">
    <property type="nucleotide sequence ID" value="NZ_RKLQ01000002.1"/>
</dbReference>
<evidence type="ECO:0000256" key="3">
    <source>
        <dbReference type="SAM" id="MobiDB-lite"/>
    </source>
</evidence>
<evidence type="ECO:0000313" key="6">
    <source>
        <dbReference type="Proteomes" id="UP000783863"/>
    </source>
</evidence>
<comment type="caution">
    <text evidence="5">The sequence shown here is derived from an EMBL/GenBank/DDBJ whole genome shotgun (WGS) entry which is preliminary data.</text>
</comment>
<dbReference type="EMBL" id="RKLQ01000002">
    <property type="protein sequence ID" value="MBX0304596.1"/>
    <property type="molecule type" value="Genomic_DNA"/>
</dbReference>
<keyword evidence="1" id="KW-0732">Signal</keyword>
<accession>A0A8J7YMR2</accession>
<dbReference type="PROSITE" id="PS51484">
    <property type="entry name" value="G8"/>
    <property type="match status" value="1"/>
</dbReference>
<feature type="region of interest" description="Disordered" evidence="3">
    <location>
        <begin position="304"/>
        <end position="331"/>
    </location>
</feature>
<dbReference type="Pfam" id="PF24606">
    <property type="entry name" value="CEMIP_beta-hel"/>
    <property type="match status" value="1"/>
</dbReference>
<dbReference type="SMART" id="SM01225">
    <property type="entry name" value="G8"/>
    <property type="match status" value="1"/>
</dbReference>
<evidence type="ECO:0000256" key="1">
    <source>
        <dbReference type="ARBA" id="ARBA00022729"/>
    </source>
</evidence>
<dbReference type="AlphaFoldDB" id="A0A8J7YMR2"/>
<protein>
    <submittedName>
        <fullName evidence="5">G8 domain-containing protein</fullName>
    </submittedName>
</protein>
<dbReference type="PANTHER" id="PTHR46769">
    <property type="entry name" value="POLYCYSTIC KIDNEY AND HEPATIC DISEASE 1 (AUTOSOMAL RECESSIVE)-LIKE 1"/>
    <property type="match status" value="1"/>
</dbReference>
<gene>
    <name evidence="5" type="ORF">EGD98_13050</name>
</gene>
<organism evidence="5 6">
    <name type="scientific">Haloarcula salinisoli</name>
    <dbReference type="NCBI Taxonomy" id="2487746"/>
    <lineage>
        <taxon>Archaea</taxon>
        <taxon>Methanobacteriati</taxon>
        <taxon>Methanobacteriota</taxon>
        <taxon>Stenosarchaea group</taxon>
        <taxon>Halobacteria</taxon>
        <taxon>Halobacteriales</taxon>
        <taxon>Haloarculaceae</taxon>
        <taxon>Haloarcula</taxon>
    </lineage>
</organism>
<dbReference type="PANTHER" id="PTHR46769:SF2">
    <property type="entry name" value="FIBROCYSTIN-L ISOFORM 2 PRECURSOR-RELATED"/>
    <property type="match status" value="1"/>
</dbReference>
<dbReference type="Proteomes" id="UP000783863">
    <property type="component" value="Unassembled WGS sequence"/>
</dbReference>
<keyword evidence="2" id="KW-0325">Glycoprotein</keyword>